<evidence type="ECO:0000256" key="1">
    <source>
        <dbReference type="ARBA" id="ARBA00000085"/>
    </source>
</evidence>
<evidence type="ECO:0000256" key="3">
    <source>
        <dbReference type="ARBA" id="ARBA00022553"/>
    </source>
</evidence>
<keyword evidence="4" id="KW-0808">Transferase</keyword>
<accession>A0A4S4NRA0</accession>
<proteinExistence type="predicted"/>
<evidence type="ECO:0000256" key="6">
    <source>
        <dbReference type="ARBA" id="ARBA00022777"/>
    </source>
</evidence>
<dbReference type="GO" id="GO:0004673">
    <property type="term" value="F:protein histidine kinase activity"/>
    <property type="evidence" value="ECO:0007669"/>
    <property type="project" value="UniProtKB-EC"/>
</dbReference>
<dbReference type="SUPFAM" id="SSF48452">
    <property type="entry name" value="TPR-like"/>
    <property type="match status" value="1"/>
</dbReference>
<keyword evidence="3" id="KW-0597">Phosphoprotein</keyword>
<dbReference type="EC" id="2.7.13.3" evidence="2"/>
<keyword evidence="9" id="KW-0812">Transmembrane</keyword>
<dbReference type="InterPro" id="IPR036890">
    <property type="entry name" value="HATPase_C_sf"/>
</dbReference>
<dbReference type="GO" id="GO:0005524">
    <property type="term" value="F:ATP binding"/>
    <property type="evidence" value="ECO:0007669"/>
    <property type="project" value="UniProtKB-KW"/>
</dbReference>
<dbReference type="Gene3D" id="3.30.450.20">
    <property type="entry name" value="PAS domain"/>
    <property type="match status" value="1"/>
</dbReference>
<evidence type="ECO:0000256" key="8">
    <source>
        <dbReference type="SAM" id="Coils"/>
    </source>
</evidence>
<dbReference type="EMBL" id="SRSF01000001">
    <property type="protein sequence ID" value="THH41725.1"/>
    <property type="molecule type" value="Genomic_DNA"/>
</dbReference>
<evidence type="ECO:0000256" key="2">
    <source>
        <dbReference type="ARBA" id="ARBA00012438"/>
    </source>
</evidence>
<dbReference type="OrthoDB" id="1523170at2"/>
<evidence type="ECO:0000256" key="5">
    <source>
        <dbReference type="ARBA" id="ARBA00022741"/>
    </source>
</evidence>
<feature type="domain" description="Histidine kinase/HSP90-like ATPase" evidence="11">
    <location>
        <begin position="505"/>
        <end position="604"/>
    </location>
</feature>
<organism evidence="12 13">
    <name type="scientific">Neolewinella litorea</name>
    <dbReference type="NCBI Taxonomy" id="2562452"/>
    <lineage>
        <taxon>Bacteria</taxon>
        <taxon>Pseudomonadati</taxon>
        <taxon>Bacteroidota</taxon>
        <taxon>Saprospiria</taxon>
        <taxon>Saprospirales</taxon>
        <taxon>Lewinellaceae</taxon>
        <taxon>Neolewinella</taxon>
    </lineage>
</organism>
<keyword evidence="5" id="KW-0547">Nucleotide-binding</keyword>
<dbReference type="Proteomes" id="UP000308528">
    <property type="component" value="Unassembled WGS sequence"/>
</dbReference>
<evidence type="ECO:0000256" key="10">
    <source>
        <dbReference type="SAM" id="SignalP"/>
    </source>
</evidence>
<keyword evidence="7" id="KW-0067">ATP-binding</keyword>
<dbReference type="SUPFAM" id="SSF55874">
    <property type="entry name" value="ATPase domain of HSP90 chaperone/DNA topoisomerase II/histidine kinase"/>
    <property type="match status" value="1"/>
</dbReference>
<keyword evidence="9" id="KW-1133">Transmembrane helix</keyword>
<feature type="chain" id="PRO_5020689674" description="histidine kinase" evidence="10">
    <location>
        <begin position="23"/>
        <end position="627"/>
    </location>
</feature>
<feature type="signal peptide" evidence="10">
    <location>
        <begin position="1"/>
        <end position="22"/>
    </location>
</feature>
<keyword evidence="6 12" id="KW-0418">Kinase</keyword>
<evidence type="ECO:0000256" key="7">
    <source>
        <dbReference type="ARBA" id="ARBA00022840"/>
    </source>
</evidence>
<dbReference type="Gene3D" id="3.30.565.10">
    <property type="entry name" value="Histidine kinase-like ATPase, C-terminal domain"/>
    <property type="match status" value="1"/>
</dbReference>
<evidence type="ECO:0000256" key="9">
    <source>
        <dbReference type="SAM" id="Phobius"/>
    </source>
</evidence>
<evidence type="ECO:0000259" key="11">
    <source>
        <dbReference type="SMART" id="SM00387"/>
    </source>
</evidence>
<dbReference type="CDD" id="cd16936">
    <property type="entry name" value="HATPase_RsbW-like"/>
    <property type="match status" value="1"/>
</dbReference>
<keyword evidence="10" id="KW-0732">Signal</keyword>
<keyword evidence="13" id="KW-1185">Reference proteome</keyword>
<evidence type="ECO:0000313" key="13">
    <source>
        <dbReference type="Proteomes" id="UP000308528"/>
    </source>
</evidence>
<evidence type="ECO:0000313" key="12">
    <source>
        <dbReference type="EMBL" id="THH41725.1"/>
    </source>
</evidence>
<feature type="transmembrane region" description="Helical" evidence="9">
    <location>
        <begin position="354"/>
        <end position="374"/>
    </location>
</feature>
<dbReference type="SMART" id="SM00387">
    <property type="entry name" value="HATPase_c"/>
    <property type="match status" value="1"/>
</dbReference>
<evidence type="ECO:0000256" key="4">
    <source>
        <dbReference type="ARBA" id="ARBA00022679"/>
    </source>
</evidence>
<keyword evidence="9" id="KW-0472">Membrane</keyword>
<protein>
    <recommendedName>
        <fullName evidence="2">histidine kinase</fullName>
        <ecNumber evidence="2">2.7.13.3</ecNumber>
    </recommendedName>
</protein>
<comment type="catalytic activity">
    <reaction evidence="1">
        <text>ATP + protein L-histidine = ADP + protein N-phospho-L-histidine.</text>
        <dbReference type="EC" id="2.7.13.3"/>
    </reaction>
</comment>
<dbReference type="Pfam" id="PF02518">
    <property type="entry name" value="HATPase_c"/>
    <property type="match status" value="1"/>
</dbReference>
<dbReference type="InterPro" id="IPR011495">
    <property type="entry name" value="Sig_transdc_His_kin_sub2_dim/P"/>
</dbReference>
<dbReference type="PANTHER" id="PTHR41523:SF8">
    <property type="entry name" value="ETHYLENE RESPONSE SENSOR PROTEIN"/>
    <property type="match status" value="1"/>
</dbReference>
<dbReference type="RefSeq" id="WP_136456568.1">
    <property type="nucleotide sequence ID" value="NZ_SRSF01000001.1"/>
</dbReference>
<keyword evidence="8" id="KW-0175">Coiled coil</keyword>
<feature type="coiled-coil region" evidence="8">
    <location>
        <begin position="322"/>
        <end position="351"/>
    </location>
</feature>
<dbReference type="Pfam" id="PF07568">
    <property type="entry name" value="HisKA_2"/>
    <property type="match status" value="1"/>
</dbReference>
<dbReference type="InterPro" id="IPR011990">
    <property type="entry name" value="TPR-like_helical_dom_sf"/>
</dbReference>
<dbReference type="InterPro" id="IPR003594">
    <property type="entry name" value="HATPase_dom"/>
</dbReference>
<dbReference type="AlphaFoldDB" id="A0A4S4NRA0"/>
<dbReference type="PANTHER" id="PTHR41523">
    <property type="entry name" value="TWO-COMPONENT SYSTEM SENSOR PROTEIN"/>
    <property type="match status" value="1"/>
</dbReference>
<sequence>MPYGKTLLFCFWLLALPLASQSDDGVPEGGTPRMYQQYDRAENLIMASLNDSAAVILSSMRNCLDERDKLLTPFGLHVRLKLAYALERNQYFTEAVAELLGVMDDSRLVGLPRLEAEANLAMALIHEQQSHPEKCEEYLLRAERIVRENRLREVMPYLYIRLASYHRLFRNLDTAERYGRLALNHALDKGQMDHEATAHLLLSLIYRATDHVASEYHLRQSARLYRKLHSEINHMIVMLNLSNLQLEKQNHEQALVSNDSAWYYSRIAEERGSHTDDYRSLMLAQRSHIFRAAGQLDSALYYLDKSRAEELDRVEQVSAERVAEVEARYNNAKKEQQIQQQAQQLAFKKKREQWLMWLVLLAVVSLGVVAINYIRLRRANAALARQSRIIHAQNDELAGALREQQLLRGEIHHRVKNNLQIIIGLLDLQIEEVDDPAVRSSLESMGGRVYSMAAIHEILYREGRVETINFRRYVEKICEHTRTITSIESPCRFYLDIPDWEYNLDTAIPLGTILNELLTNSFKYGTNSGTDLEISIKLDREGEDYRLEYRDNGPGYPVGTLVERDGGLGTYLVNGMARQLRGSVKTFNREGACTVVVFSGKNAPSTGRENFRLTPNSANVEPVLANT</sequence>
<gene>
    <name evidence="12" type="ORF">E4021_03775</name>
</gene>
<name>A0A4S4NRA0_9BACT</name>
<comment type="caution">
    <text evidence="12">The sequence shown here is derived from an EMBL/GenBank/DDBJ whole genome shotgun (WGS) entry which is preliminary data.</text>
</comment>
<reference evidence="12 13" key="1">
    <citation type="submission" date="2019-04" db="EMBL/GenBank/DDBJ databases">
        <title>Lewinella litorea sp. nov., isolated from a marine sand.</title>
        <authorList>
            <person name="Yoon J.-H."/>
        </authorList>
    </citation>
    <scope>NUCLEOTIDE SEQUENCE [LARGE SCALE GENOMIC DNA]</scope>
    <source>
        <strain evidence="12 13">HSMS-39</strain>
    </source>
</reference>
<dbReference type="Gene3D" id="1.25.40.10">
    <property type="entry name" value="Tetratricopeptide repeat domain"/>
    <property type="match status" value="1"/>
</dbReference>